<evidence type="ECO:0000256" key="1">
    <source>
        <dbReference type="SAM" id="MobiDB-lite"/>
    </source>
</evidence>
<dbReference type="EMBL" id="GL733987">
    <property type="protein sequence ID" value="EFX61921.1"/>
    <property type="molecule type" value="Genomic_DNA"/>
</dbReference>
<dbReference type="InParanoid" id="E9I259"/>
<protein>
    <submittedName>
        <fullName evidence="2">Uncharacterized protein</fullName>
    </submittedName>
</protein>
<proteinExistence type="predicted"/>
<gene>
    <name evidence="2" type="ORF">DAPPUDRAFT_337822</name>
</gene>
<dbReference type="KEGG" id="dpx:DAPPUDRAFT_337822"/>
<accession>E9I259</accession>
<organism evidence="2 3">
    <name type="scientific">Daphnia pulex</name>
    <name type="common">Water flea</name>
    <dbReference type="NCBI Taxonomy" id="6669"/>
    <lineage>
        <taxon>Eukaryota</taxon>
        <taxon>Metazoa</taxon>
        <taxon>Ecdysozoa</taxon>
        <taxon>Arthropoda</taxon>
        <taxon>Crustacea</taxon>
        <taxon>Branchiopoda</taxon>
        <taxon>Diplostraca</taxon>
        <taxon>Cladocera</taxon>
        <taxon>Anomopoda</taxon>
        <taxon>Daphniidae</taxon>
        <taxon>Daphnia</taxon>
    </lineage>
</organism>
<feature type="compositionally biased region" description="Polar residues" evidence="1">
    <location>
        <begin position="32"/>
        <end position="70"/>
    </location>
</feature>
<sequence>MSDNEATRGQFERLPDNPLSSSGPPSIKHVASSRTSSTKHVASSCTPSTKHVSSSRTPDTKHASSVSNKTVELPAPLPSSFSASAKTTDPHIGVACWVTTVNEDNKKYGSPVSTKPFILNGQDI</sequence>
<dbReference type="Proteomes" id="UP000000305">
    <property type="component" value="Unassembled WGS sequence"/>
</dbReference>
<evidence type="ECO:0000313" key="3">
    <source>
        <dbReference type="Proteomes" id="UP000000305"/>
    </source>
</evidence>
<feature type="region of interest" description="Disordered" evidence="1">
    <location>
        <begin position="1"/>
        <end position="87"/>
    </location>
</feature>
<dbReference type="HOGENOM" id="CLU_2006166_0_0_1"/>
<evidence type="ECO:0000313" key="2">
    <source>
        <dbReference type="EMBL" id="EFX61921.1"/>
    </source>
</evidence>
<dbReference type="AlphaFoldDB" id="E9I259"/>
<name>E9I259_DAPPU</name>
<reference evidence="2 3" key="1">
    <citation type="journal article" date="2011" name="Science">
        <title>The ecoresponsive genome of Daphnia pulex.</title>
        <authorList>
            <person name="Colbourne J.K."/>
            <person name="Pfrender M.E."/>
            <person name="Gilbert D."/>
            <person name="Thomas W.K."/>
            <person name="Tucker A."/>
            <person name="Oakley T.H."/>
            <person name="Tokishita S."/>
            <person name="Aerts A."/>
            <person name="Arnold G.J."/>
            <person name="Basu M.K."/>
            <person name="Bauer D.J."/>
            <person name="Caceres C.E."/>
            <person name="Carmel L."/>
            <person name="Casola C."/>
            <person name="Choi J.H."/>
            <person name="Detter J.C."/>
            <person name="Dong Q."/>
            <person name="Dusheyko S."/>
            <person name="Eads B.D."/>
            <person name="Frohlich T."/>
            <person name="Geiler-Samerotte K.A."/>
            <person name="Gerlach D."/>
            <person name="Hatcher P."/>
            <person name="Jogdeo S."/>
            <person name="Krijgsveld J."/>
            <person name="Kriventseva E.V."/>
            <person name="Kultz D."/>
            <person name="Laforsch C."/>
            <person name="Lindquist E."/>
            <person name="Lopez J."/>
            <person name="Manak J.R."/>
            <person name="Muller J."/>
            <person name="Pangilinan J."/>
            <person name="Patwardhan R.P."/>
            <person name="Pitluck S."/>
            <person name="Pritham E.J."/>
            <person name="Rechtsteiner A."/>
            <person name="Rho M."/>
            <person name="Rogozin I.B."/>
            <person name="Sakarya O."/>
            <person name="Salamov A."/>
            <person name="Schaack S."/>
            <person name="Shapiro H."/>
            <person name="Shiga Y."/>
            <person name="Skalitzky C."/>
            <person name="Smith Z."/>
            <person name="Souvorov A."/>
            <person name="Sung W."/>
            <person name="Tang Z."/>
            <person name="Tsuchiya D."/>
            <person name="Tu H."/>
            <person name="Vos H."/>
            <person name="Wang M."/>
            <person name="Wolf Y.I."/>
            <person name="Yamagata H."/>
            <person name="Yamada T."/>
            <person name="Ye Y."/>
            <person name="Shaw J.R."/>
            <person name="Andrews J."/>
            <person name="Crease T.J."/>
            <person name="Tang H."/>
            <person name="Lucas S.M."/>
            <person name="Robertson H.M."/>
            <person name="Bork P."/>
            <person name="Koonin E.V."/>
            <person name="Zdobnov E.M."/>
            <person name="Grigoriev I.V."/>
            <person name="Lynch M."/>
            <person name="Boore J.L."/>
        </authorList>
    </citation>
    <scope>NUCLEOTIDE SEQUENCE [LARGE SCALE GENOMIC DNA]</scope>
</reference>
<keyword evidence="3" id="KW-1185">Reference proteome</keyword>